<dbReference type="AlphaFoldDB" id="A0A445N1K0"/>
<evidence type="ECO:0000313" key="2">
    <source>
        <dbReference type="EMBL" id="SPD75579.1"/>
    </source>
</evidence>
<feature type="transmembrane region" description="Helical" evidence="1">
    <location>
        <begin position="16"/>
        <end position="34"/>
    </location>
</feature>
<sequence>MRKKDHIAIGHHRIGHYRFLLIAIVLMFVLRPFLEGYTGIGFLTDVFFSLILLSGAYAFSYRARAFIVAVSIAVPALALEVISYFYFSEPLQIIKRIAMALFFAYILAIILSHIFREEEVTEDVITGAVCAYFIIGILWAFVFYFLELAHEGSFYNSKGMLNSVHPIISDFWFGHWQQI</sequence>
<name>A0A445N1K0_9BACT</name>
<feature type="transmembrane region" description="Helical" evidence="1">
    <location>
        <begin position="66"/>
        <end position="87"/>
    </location>
</feature>
<reference evidence="2" key="1">
    <citation type="submission" date="2018-01" db="EMBL/GenBank/DDBJ databases">
        <authorList>
            <person name="Regsiter A."/>
            <person name="William W."/>
        </authorList>
    </citation>
    <scope>NUCLEOTIDE SEQUENCE</scope>
    <source>
        <strain evidence="2">TRIP AH-1</strain>
    </source>
</reference>
<feature type="transmembrane region" description="Helical" evidence="1">
    <location>
        <begin position="40"/>
        <end position="59"/>
    </location>
</feature>
<feature type="transmembrane region" description="Helical" evidence="1">
    <location>
        <begin position="93"/>
        <end position="112"/>
    </location>
</feature>
<proteinExistence type="predicted"/>
<keyword evidence="1" id="KW-1133">Transmembrane helix</keyword>
<evidence type="ECO:0000256" key="1">
    <source>
        <dbReference type="SAM" id="Phobius"/>
    </source>
</evidence>
<keyword evidence="1" id="KW-0472">Membrane</keyword>
<accession>A0A445N1K0</accession>
<keyword evidence="1" id="KW-0812">Transmembrane</keyword>
<feature type="transmembrane region" description="Helical" evidence="1">
    <location>
        <begin position="124"/>
        <end position="146"/>
    </location>
</feature>
<protein>
    <submittedName>
        <fullName evidence="2">Uncharacterized protein</fullName>
    </submittedName>
</protein>
<organism evidence="2">
    <name type="scientific">uncultured Desulfobacterium sp</name>
    <dbReference type="NCBI Taxonomy" id="201089"/>
    <lineage>
        <taxon>Bacteria</taxon>
        <taxon>Pseudomonadati</taxon>
        <taxon>Thermodesulfobacteriota</taxon>
        <taxon>Desulfobacteria</taxon>
        <taxon>Desulfobacterales</taxon>
        <taxon>Desulfobacteriaceae</taxon>
        <taxon>Desulfobacterium</taxon>
        <taxon>environmental samples</taxon>
    </lineage>
</organism>
<dbReference type="EMBL" id="OJIN01000208">
    <property type="protein sequence ID" value="SPD75579.1"/>
    <property type="molecule type" value="Genomic_DNA"/>
</dbReference>
<gene>
    <name evidence="2" type="ORF">PITCH_A640122</name>
</gene>